<name>A0A3E0UBN7_9GAMM</name>
<evidence type="ECO:0000256" key="3">
    <source>
        <dbReference type="PIRSR" id="PIRSR002825-1"/>
    </source>
</evidence>
<dbReference type="InterPro" id="IPR026045">
    <property type="entry name" value="Ferric-bd"/>
</dbReference>
<dbReference type="RefSeq" id="WP_115999115.1">
    <property type="nucleotide sequence ID" value="NZ_QUOV01000001.1"/>
</dbReference>
<dbReference type="Gene3D" id="3.40.190.10">
    <property type="entry name" value="Periplasmic binding protein-like II"/>
    <property type="match status" value="2"/>
</dbReference>
<gene>
    <name evidence="5" type="ORF">DXX92_03190</name>
</gene>
<feature type="chain" id="PRO_5017591069" evidence="4">
    <location>
        <begin position="21"/>
        <end position="338"/>
    </location>
</feature>
<evidence type="ECO:0000256" key="2">
    <source>
        <dbReference type="ARBA" id="ARBA00022729"/>
    </source>
</evidence>
<comment type="caution">
    <text evidence="5">The sequence shown here is derived from an EMBL/GenBank/DDBJ whole genome shotgun (WGS) entry which is preliminary data.</text>
</comment>
<dbReference type="Proteomes" id="UP000256999">
    <property type="component" value="Unassembled WGS sequence"/>
</dbReference>
<proteinExistence type="inferred from homology"/>
<keyword evidence="3" id="KW-0479">Metal-binding</keyword>
<keyword evidence="2 4" id="KW-0732">Signal</keyword>
<dbReference type="GO" id="GO:0046872">
    <property type="term" value="F:metal ion binding"/>
    <property type="evidence" value="ECO:0007669"/>
    <property type="project" value="UniProtKB-KW"/>
</dbReference>
<accession>A0A3E0UBN7</accession>
<evidence type="ECO:0000313" key="5">
    <source>
        <dbReference type="EMBL" id="REL34438.1"/>
    </source>
</evidence>
<reference evidence="5 6" key="1">
    <citation type="submission" date="2018-08" db="EMBL/GenBank/DDBJ databases">
        <title>Thalassotalea euphylliae genome.</title>
        <authorList>
            <person name="Summers S."/>
            <person name="Rice S.A."/>
            <person name="Freckelton M.L."/>
            <person name="Nedved B.T."/>
            <person name="Hadfield M.G."/>
        </authorList>
    </citation>
    <scope>NUCLEOTIDE SEQUENCE [LARGE SCALE GENOMIC DNA]</scope>
    <source>
        <strain evidence="5 6">H2</strain>
    </source>
</reference>
<organism evidence="5 6">
    <name type="scientific">Thalassotalea euphylliae</name>
    <dbReference type="NCBI Taxonomy" id="1655234"/>
    <lineage>
        <taxon>Bacteria</taxon>
        <taxon>Pseudomonadati</taxon>
        <taxon>Pseudomonadota</taxon>
        <taxon>Gammaproteobacteria</taxon>
        <taxon>Alteromonadales</taxon>
        <taxon>Colwelliaceae</taxon>
        <taxon>Thalassotalea</taxon>
    </lineage>
</organism>
<comment type="similarity">
    <text evidence="1">Belongs to the bacterial solute-binding protein 1 family.</text>
</comment>
<protein>
    <submittedName>
        <fullName evidence="5">Extracellular solute-binding protein</fullName>
    </submittedName>
</protein>
<dbReference type="PANTHER" id="PTHR30006">
    <property type="entry name" value="THIAMINE-BINDING PERIPLASMIC PROTEIN-RELATED"/>
    <property type="match status" value="1"/>
</dbReference>
<dbReference type="PIRSF" id="PIRSF002825">
    <property type="entry name" value="CfbpA"/>
    <property type="match status" value="1"/>
</dbReference>
<sequence length="338" mass="37682">MKFIAKIALGFMLPIAAANSAESSVVNVYSFREAKLINPIIERFSASTGIKVNVVSGKADKLLKRLIQDGDNSFADVLLTSNVVRLEKAKQLGLLQAIESDYLKQHISPELRDPEGFWYGLSIRARAIFYAKDKVNASDIHRYEDLTSEAWHNKICTRKGSHTYNRSMLASFIALHGEKWAAQWARGLVNNLAMRPTGGDRDQLRNVNRGKCDLAIANSYYFGTMSQSASLQDRQVYANLGVIWPEQLGSGTHVNISGAAITNAAKNKENAQLFIEFLLTEQAQTMYSNINHELPIRQDIQASDLVRSWGEFKADIGSVAKLYQHLDAADRIIDSTGW</sequence>
<dbReference type="EMBL" id="QUOV01000001">
    <property type="protein sequence ID" value="REL34438.1"/>
    <property type="molecule type" value="Genomic_DNA"/>
</dbReference>
<dbReference type="SUPFAM" id="SSF53850">
    <property type="entry name" value="Periplasmic binding protein-like II"/>
    <property type="match status" value="1"/>
</dbReference>
<dbReference type="OrthoDB" id="9769567at2"/>
<dbReference type="PANTHER" id="PTHR30006:SF15">
    <property type="entry name" value="IRON-UTILIZATION PERIPLASMIC PROTEIN"/>
    <property type="match status" value="1"/>
</dbReference>
<dbReference type="AlphaFoldDB" id="A0A3E0UBN7"/>
<evidence type="ECO:0000313" key="6">
    <source>
        <dbReference type="Proteomes" id="UP000256999"/>
    </source>
</evidence>
<feature type="binding site" evidence="3">
    <location>
        <position position="221"/>
    </location>
    <ligand>
        <name>Fe cation</name>
        <dbReference type="ChEBI" id="CHEBI:24875"/>
    </ligand>
</feature>
<keyword evidence="3" id="KW-0408">Iron</keyword>
<evidence type="ECO:0000256" key="1">
    <source>
        <dbReference type="ARBA" id="ARBA00008520"/>
    </source>
</evidence>
<evidence type="ECO:0000256" key="4">
    <source>
        <dbReference type="SAM" id="SignalP"/>
    </source>
</evidence>
<dbReference type="GO" id="GO:0030288">
    <property type="term" value="C:outer membrane-bounded periplasmic space"/>
    <property type="evidence" value="ECO:0007669"/>
    <property type="project" value="TreeGrafter"/>
</dbReference>
<dbReference type="Pfam" id="PF13343">
    <property type="entry name" value="SBP_bac_6"/>
    <property type="match status" value="1"/>
</dbReference>
<feature type="signal peptide" evidence="4">
    <location>
        <begin position="1"/>
        <end position="20"/>
    </location>
</feature>
<feature type="binding site" evidence="3">
    <location>
        <position position="220"/>
    </location>
    <ligand>
        <name>Fe cation</name>
        <dbReference type="ChEBI" id="CHEBI:24875"/>
    </ligand>
</feature>